<dbReference type="PROSITE" id="PS51819">
    <property type="entry name" value="VOC"/>
    <property type="match status" value="1"/>
</dbReference>
<dbReference type="InterPro" id="IPR050383">
    <property type="entry name" value="GlyoxalaseI/FosfomycinResist"/>
</dbReference>
<dbReference type="GO" id="GO:0051213">
    <property type="term" value="F:dioxygenase activity"/>
    <property type="evidence" value="ECO:0007669"/>
    <property type="project" value="UniProtKB-KW"/>
</dbReference>
<keyword evidence="2" id="KW-0223">Dioxygenase</keyword>
<proteinExistence type="predicted"/>
<comment type="caution">
    <text evidence="2">The sequence shown here is derived from an EMBL/GenBank/DDBJ whole genome shotgun (WGS) entry which is preliminary data.</text>
</comment>
<name>A0A316A8X0_9ACTN</name>
<dbReference type="GO" id="GO:0016829">
    <property type="term" value="F:lyase activity"/>
    <property type="evidence" value="ECO:0007669"/>
    <property type="project" value="UniProtKB-KW"/>
</dbReference>
<dbReference type="Proteomes" id="UP000245469">
    <property type="component" value="Unassembled WGS sequence"/>
</dbReference>
<organism evidence="2 3">
    <name type="scientific">Quadrisphaera granulorum</name>
    <dbReference type="NCBI Taxonomy" id="317664"/>
    <lineage>
        <taxon>Bacteria</taxon>
        <taxon>Bacillati</taxon>
        <taxon>Actinomycetota</taxon>
        <taxon>Actinomycetes</taxon>
        <taxon>Kineosporiales</taxon>
        <taxon>Kineosporiaceae</taxon>
        <taxon>Quadrisphaera</taxon>
    </lineage>
</organism>
<evidence type="ECO:0000259" key="1">
    <source>
        <dbReference type="PROSITE" id="PS51819"/>
    </source>
</evidence>
<dbReference type="AlphaFoldDB" id="A0A316A8X0"/>
<dbReference type="PANTHER" id="PTHR21366:SF14">
    <property type="entry name" value="GLYOXALASE DOMAIN-CONTAINING PROTEIN 5"/>
    <property type="match status" value="1"/>
</dbReference>
<dbReference type="InterPro" id="IPR029068">
    <property type="entry name" value="Glyas_Bleomycin-R_OHBP_Dase"/>
</dbReference>
<keyword evidence="2" id="KW-0560">Oxidoreductase</keyword>
<protein>
    <submittedName>
        <fullName evidence="2">Catechol 2,3-dioxygenase-like lactoylglutathione lyase family enzyme</fullName>
    </submittedName>
</protein>
<dbReference type="RefSeq" id="WP_109774288.1">
    <property type="nucleotide sequence ID" value="NZ_QGDQ01000011.1"/>
</dbReference>
<reference evidence="2 3" key="1">
    <citation type="submission" date="2018-03" db="EMBL/GenBank/DDBJ databases">
        <title>Genomic Encyclopedia of Archaeal and Bacterial Type Strains, Phase II (KMG-II): from individual species to whole genera.</title>
        <authorList>
            <person name="Goeker M."/>
        </authorList>
    </citation>
    <scope>NUCLEOTIDE SEQUENCE [LARGE SCALE GENOMIC DNA]</scope>
    <source>
        <strain evidence="2 3">DSM 44889</strain>
    </source>
</reference>
<keyword evidence="2" id="KW-0456">Lyase</keyword>
<dbReference type="Pfam" id="PF00903">
    <property type="entry name" value="Glyoxalase"/>
    <property type="match status" value="1"/>
</dbReference>
<gene>
    <name evidence="2" type="ORF">BXY45_11161</name>
</gene>
<dbReference type="SUPFAM" id="SSF54593">
    <property type="entry name" value="Glyoxalase/Bleomycin resistance protein/Dihydroxybiphenyl dioxygenase"/>
    <property type="match status" value="1"/>
</dbReference>
<dbReference type="InterPro" id="IPR037523">
    <property type="entry name" value="VOC_core"/>
</dbReference>
<keyword evidence="3" id="KW-1185">Reference proteome</keyword>
<dbReference type="EMBL" id="QGDQ01000011">
    <property type="protein sequence ID" value="PWJ53658.1"/>
    <property type="molecule type" value="Genomic_DNA"/>
</dbReference>
<dbReference type="OrthoDB" id="317332at2"/>
<accession>A0A316A8X0</accession>
<dbReference type="InterPro" id="IPR004360">
    <property type="entry name" value="Glyas_Fos-R_dOase_dom"/>
</dbReference>
<dbReference type="Gene3D" id="3.10.180.10">
    <property type="entry name" value="2,3-Dihydroxybiphenyl 1,2-Dioxygenase, domain 1"/>
    <property type="match status" value="1"/>
</dbReference>
<feature type="domain" description="VOC" evidence="1">
    <location>
        <begin position="7"/>
        <end position="138"/>
    </location>
</feature>
<evidence type="ECO:0000313" key="2">
    <source>
        <dbReference type="EMBL" id="PWJ53658.1"/>
    </source>
</evidence>
<sequence>MTIQTTGFSHVRLTVRDIAVSRRFYDRVFGWEVAYELPADADQATRDQLWFAFGGVIYRVPGGLLGLRPVAAGDDSISEDRVGLDHLSFSVGSKADLDAAVAVLDAVGAPHGEVKDAGTMHLLEFRDPDGIALELVAAKG</sequence>
<dbReference type="PANTHER" id="PTHR21366">
    <property type="entry name" value="GLYOXALASE FAMILY PROTEIN"/>
    <property type="match status" value="1"/>
</dbReference>
<evidence type="ECO:0000313" key="3">
    <source>
        <dbReference type="Proteomes" id="UP000245469"/>
    </source>
</evidence>